<dbReference type="PANTHER" id="PTHR35546">
    <property type="entry name" value="F-BOX PROTEIN INTERACTION DOMAIN PROTEIN-RELATED"/>
    <property type="match status" value="1"/>
</dbReference>
<evidence type="ECO:0008006" key="3">
    <source>
        <dbReference type="Google" id="ProtNLM"/>
    </source>
</evidence>
<dbReference type="AlphaFoldDB" id="R7W6D4"/>
<feature type="compositionally biased region" description="Low complexity" evidence="1">
    <location>
        <begin position="24"/>
        <end position="48"/>
    </location>
</feature>
<protein>
    <recommendedName>
        <fullName evidence="3">F-box associated domain-containing protein</fullName>
    </recommendedName>
</protein>
<dbReference type="PANTHER" id="PTHR35546:SF110">
    <property type="entry name" value="F-BOX DOMAIN-CONTAINING PROTEIN"/>
    <property type="match status" value="1"/>
</dbReference>
<evidence type="ECO:0000256" key="1">
    <source>
        <dbReference type="SAM" id="MobiDB-lite"/>
    </source>
</evidence>
<accession>R7W6D4</accession>
<evidence type="ECO:0000313" key="2">
    <source>
        <dbReference type="EnsemblPlants" id="EMT03336"/>
    </source>
</evidence>
<sequence>MASLTRAIDTEATRCSRASRRLRSGASGASPSAGSASSATPTTAKCPPKSQPLAGFFYNSTNENRFPESALHFVNASGEGRPLIYPLSPSCPATGASVSGTAATACSSADCMTQPVTSRELMCTHYSSESGRWIHKDKGWDNDVRLADPLSPTVFLNGCLHLRTVCDQQRPHIAAVDTKLESWSIFVTPCGMFRGYHDLGLIQQSRGLLHYVSFNNDYDDGCWNQFQVYALEGDTNKEWILKHRFEDLNEFQGVTAWGFDWIATDPECNSVFFVDWSDDQKLSRYDI</sequence>
<proteinExistence type="predicted"/>
<name>R7W6D4_AEGTA</name>
<dbReference type="EnsemblPlants" id="EMT03336">
    <property type="protein sequence ID" value="EMT03336"/>
    <property type="gene ID" value="F775_12434"/>
</dbReference>
<organism evidence="2">
    <name type="scientific">Aegilops tauschii</name>
    <name type="common">Tausch's goatgrass</name>
    <name type="synonym">Aegilops squarrosa</name>
    <dbReference type="NCBI Taxonomy" id="37682"/>
    <lineage>
        <taxon>Eukaryota</taxon>
        <taxon>Viridiplantae</taxon>
        <taxon>Streptophyta</taxon>
        <taxon>Embryophyta</taxon>
        <taxon>Tracheophyta</taxon>
        <taxon>Spermatophyta</taxon>
        <taxon>Magnoliopsida</taxon>
        <taxon>Liliopsida</taxon>
        <taxon>Poales</taxon>
        <taxon>Poaceae</taxon>
        <taxon>BOP clade</taxon>
        <taxon>Pooideae</taxon>
        <taxon>Triticodae</taxon>
        <taxon>Triticeae</taxon>
        <taxon>Triticinae</taxon>
        <taxon>Aegilops</taxon>
    </lineage>
</organism>
<dbReference type="InterPro" id="IPR055290">
    <property type="entry name" value="At3g26010-like"/>
</dbReference>
<reference evidence="2" key="1">
    <citation type="submission" date="2015-06" db="UniProtKB">
        <authorList>
            <consortium name="EnsemblPlants"/>
        </authorList>
    </citation>
    <scope>IDENTIFICATION</scope>
</reference>
<feature type="region of interest" description="Disordered" evidence="1">
    <location>
        <begin position="1"/>
        <end position="48"/>
    </location>
</feature>